<protein>
    <recommendedName>
        <fullName evidence="2 9">Dihydrolipoyl dehydrogenase</fullName>
        <ecNumber evidence="2 9">1.8.1.4</ecNumber>
    </recommendedName>
</protein>
<dbReference type="InterPro" id="IPR043129">
    <property type="entry name" value="ATPase_NBD"/>
</dbReference>
<evidence type="ECO:0000256" key="6">
    <source>
        <dbReference type="ARBA" id="ARBA00023027"/>
    </source>
</evidence>
<evidence type="ECO:0000256" key="1">
    <source>
        <dbReference type="ARBA" id="ARBA00007532"/>
    </source>
</evidence>
<dbReference type="GO" id="GO:0050660">
    <property type="term" value="F:flavin adenine dinucleotide binding"/>
    <property type="evidence" value="ECO:0007669"/>
    <property type="project" value="InterPro"/>
</dbReference>
<evidence type="ECO:0000256" key="7">
    <source>
        <dbReference type="ARBA" id="ARBA00023157"/>
    </source>
</evidence>
<sequence length="1042" mass="113223">MRRLFRLESYRKKKPNSKEQDRPSDLSTGSSPTTPSTSQQQPIHQSFSASPPLHSTLPRLSLSQIKGPNKAKNQTENQQPGSQIQSPAQSDPLRWTGEDWDPALDDYWGERGRELGRLVVAIDLGTTFSGVAYGSSRIQSGENKQIVHWPGSQGTFRKIPTCIVYSPSGQVIAWGVEAEALGVLPAGYVKCERFISSLQPTAMKIGPEEREVERIDLRLPDLPPNKTVSQVMIDYLTHLWTYARDRITKDIGSLGDLDTAWIFLSVPAAWNDTGHEVMKSAAIDAGLVKRSDPRDTAWRDRLKVITESDAAAVYCAALTELHRSKILRNFIVFDGGGVGCDLTTYKLLGNPSRLDVTQVCPRSSANCGSLFLDFGFIDLVKCRLKDHPIHLNGPSIENYLHAFTETDKVIYRGEQDDETTFLFTTFNPEEPDDPAIGLINGELSIKGEVLRREVFDPIIDQVLELIESHLSQNTIRIDALFMVGGFSESEYLFARVERQFQNRIDLIARPGDCDVATVQGAVRYGLSKLASISSASRPESANLLRPLASPLAAHNVRAGSLRIVDVRRSMATQSKEEYDLVVLGAGPGGYVAAVKASQLGMKTLCIDKRGPPGGTCLNVGCIPSKALLDSSHLYHVAKHDFAKKGIEADVKLNLPKMLANKDAAVAALTGGVEKYLFTKYPVTYLKGTGSFISPTELKVAMPDGSEQTVGAKNVLIATGSEVTPFPGMEIDEKTIVSSTGALNLQEVPKKMIVIGGGVIGLELGSVWSRLGAEVTVVEFMSAIGAGMDGEVAKTFQKILTKQGFKFKLDTKVISAQKEDSGKVTLNVEGAKDGKKESLEADVVLVAIGRRPVTAGLNLEAIGVELDNKGRIVIDDQYNTSVKGVKCIGDVTFGPMLAHKAEEEGIAAVEIIKHGHGHVNYDTIPSVVYTHPEVAWVGKNEQELKAAGVDYKVGKFPFAANSRAKTVNDTEGFVKIMIEKETGRILGSAIIGPNAGEMIAEATLAMEYKASAEDVARTCHAHPTLSEAFKEACLDSFDKPVNF</sequence>
<keyword evidence="5 9" id="KW-0560">Oxidoreductase</keyword>
<comment type="catalytic activity">
    <reaction evidence="9">
        <text>N(6)-[(R)-dihydrolipoyl]-L-lysyl-[protein] + NAD(+) = N(6)-[(R)-lipoyl]-L-lysyl-[protein] + NADH + H(+)</text>
        <dbReference type="Rhea" id="RHEA:15045"/>
        <dbReference type="Rhea" id="RHEA-COMP:10474"/>
        <dbReference type="Rhea" id="RHEA-COMP:10475"/>
        <dbReference type="ChEBI" id="CHEBI:15378"/>
        <dbReference type="ChEBI" id="CHEBI:57540"/>
        <dbReference type="ChEBI" id="CHEBI:57945"/>
        <dbReference type="ChEBI" id="CHEBI:83099"/>
        <dbReference type="ChEBI" id="CHEBI:83100"/>
        <dbReference type="EC" id="1.8.1.4"/>
    </reaction>
</comment>
<dbReference type="PROSITE" id="PS00297">
    <property type="entry name" value="HSP70_1"/>
    <property type="match status" value="1"/>
</dbReference>
<feature type="compositionally biased region" description="Basic and acidic residues" evidence="10">
    <location>
        <begin position="1"/>
        <end position="24"/>
    </location>
</feature>
<dbReference type="GO" id="GO:0005739">
    <property type="term" value="C:mitochondrion"/>
    <property type="evidence" value="ECO:0007669"/>
    <property type="project" value="TreeGrafter"/>
</dbReference>
<dbReference type="GO" id="GO:0006103">
    <property type="term" value="P:2-oxoglutarate metabolic process"/>
    <property type="evidence" value="ECO:0007669"/>
    <property type="project" value="TreeGrafter"/>
</dbReference>
<dbReference type="InterPro" id="IPR023753">
    <property type="entry name" value="FAD/NAD-binding_dom"/>
</dbReference>
<evidence type="ECO:0000259" key="11">
    <source>
        <dbReference type="Pfam" id="PF02852"/>
    </source>
</evidence>
<keyword evidence="3 9" id="KW-0285">Flavoprotein</keyword>
<dbReference type="InterPro" id="IPR004099">
    <property type="entry name" value="Pyr_nucl-diS_OxRdtase_dimer"/>
</dbReference>
<dbReference type="PRINTS" id="PR00368">
    <property type="entry name" value="FADPNR"/>
</dbReference>
<evidence type="ECO:0000256" key="8">
    <source>
        <dbReference type="ARBA" id="ARBA00023284"/>
    </source>
</evidence>
<feature type="compositionally biased region" description="Polar residues" evidence="10">
    <location>
        <begin position="61"/>
        <end position="89"/>
    </location>
</feature>
<evidence type="ECO:0000256" key="10">
    <source>
        <dbReference type="SAM" id="MobiDB-lite"/>
    </source>
</evidence>
<dbReference type="EC" id="1.8.1.4" evidence="2 9"/>
<evidence type="ECO:0000256" key="2">
    <source>
        <dbReference type="ARBA" id="ARBA00012608"/>
    </source>
</evidence>
<keyword evidence="8 9" id="KW-0676">Redox-active center</keyword>
<dbReference type="InterPro" id="IPR050151">
    <property type="entry name" value="Class-I_Pyr_Nuc-Dis_Oxidored"/>
</dbReference>
<comment type="cofactor">
    <cofactor evidence="9">
        <name>FAD</name>
        <dbReference type="ChEBI" id="CHEBI:57692"/>
    </cofactor>
    <text evidence="9">Binds 1 FAD per subunit.</text>
</comment>
<dbReference type="PANTHER" id="PTHR22912">
    <property type="entry name" value="DISULFIDE OXIDOREDUCTASE"/>
    <property type="match status" value="1"/>
</dbReference>
<keyword evidence="4 9" id="KW-0274">FAD</keyword>
<dbReference type="InterPro" id="IPR036188">
    <property type="entry name" value="FAD/NAD-bd_sf"/>
</dbReference>
<dbReference type="NCBIfam" id="TIGR01350">
    <property type="entry name" value="lipoamide_DH"/>
    <property type="match status" value="1"/>
</dbReference>
<dbReference type="CDD" id="cd10170">
    <property type="entry name" value="ASKHA_NBD_HSP70"/>
    <property type="match status" value="1"/>
</dbReference>
<evidence type="ECO:0000256" key="4">
    <source>
        <dbReference type="ARBA" id="ARBA00022827"/>
    </source>
</evidence>
<feature type="domain" description="FAD/NAD(P)-binding" evidence="12">
    <location>
        <begin position="578"/>
        <end position="904"/>
    </location>
</feature>
<dbReference type="Pfam" id="PF07992">
    <property type="entry name" value="Pyr_redox_2"/>
    <property type="match status" value="1"/>
</dbReference>
<dbReference type="SUPFAM" id="SSF51905">
    <property type="entry name" value="FAD/NAD(P)-binding domain"/>
    <property type="match status" value="1"/>
</dbReference>
<keyword evidence="6 9" id="KW-0520">NAD</keyword>
<dbReference type="FunFam" id="3.50.50.60:FF:000025">
    <property type="entry name" value="Dihydrolipoyl dehydrogenase"/>
    <property type="match status" value="1"/>
</dbReference>
<dbReference type="GO" id="GO:0045254">
    <property type="term" value="C:pyruvate dehydrogenase complex"/>
    <property type="evidence" value="ECO:0007669"/>
    <property type="project" value="UniProtKB-ARBA"/>
</dbReference>
<dbReference type="GO" id="GO:0045333">
    <property type="term" value="P:cellular respiration"/>
    <property type="evidence" value="ECO:0007669"/>
    <property type="project" value="UniProtKB-ARBA"/>
</dbReference>
<dbReference type="SUPFAM" id="SSF53067">
    <property type="entry name" value="Actin-like ATPase domain"/>
    <property type="match status" value="2"/>
</dbReference>
<dbReference type="AlphaFoldDB" id="A0A0F7SML6"/>
<dbReference type="PROSITE" id="PS00076">
    <property type="entry name" value="PYRIDINE_REDOX_1"/>
    <property type="match status" value="1"/>
</dbReference>
<evidence type="ECO:0000256" key="5">
    <source>
        <dbReference type="ARBA" id="ARBA00023002"/>
    </source>
</evidence>
<keyword evidence="7" id="KW-1015">Disulfide bond</keyword>
<dbReference type="GO" id="GO:0004148">
    <property type="term" value="F:dihydrolipoyl dehydrogenase (NADH) activity"/>
    <property type="evidence" value="ECO:0007669"/>
    <property type="project" value="UniProtKB-EC"/>
</dbReference>
<dbReference type="SUPFAM" id="SSF55424">
    <property type="entry name" value="FAD/NAD-linked reductases, dimerisation (C-terminal) domain"/>
    <property type="match status" value="1"/>
</dbReference>
<feature type="domain" description="Pyridine nucleotide-disulphide oxidoreductase dimerisation" evidence="11">
    <location>
        <begin position="923"/>
        <end position="1031"/>
    </location>
</feature>
<dbReference type="InterPro" id="IPR006258">
    <property type="entry name" value="Lipoamide_DH"/>
</dbReference>
<organism evidence="13">
    <name type="scientific">Phaffia rhodozyma</name>
    <name type="common">Yeast</name>
    <name type="synonym">Xanthophyllomyces dendrorhous</name>
    <dbReference type="NCBI Taxonomy" id="264483"/>
    <lineage>
        <taxon>Eukaryota</taxon>
        <taxon>Fungi</taxon>
        <taxon>Dikarya</taxon>
        <taxon>Basidiomycota</taxon>
        <taxon>Agaricomycotina</taxon>
        <taxon>Tremellomycetes</taxon>
        <taxon>Cystofilobasidiales</taxon>
        <taxon>Mrakiaceae</taxon>
        <taxon>Phaffia</taxon>
    </lineage>
</organism>
<dbReference type="FunFam" id="3.30.390.30:FF:000001">
    <property type="entry name" value="Dihydrolipoyl dehydrogenase"/>
    <property type="match status" value="1"/>
</dbReference>
<comment type="similarity">
    <text evidence="1 9">Belongs to the class-I pyridine nucleotide-disulfide oxidoreductase family.</text>
</comment>
<feature type="compositionally biased region" description="Low complexity" evidence="10">
    <location>
        <begin position="25"/>
        <end position="46"/>
    </location>
</feature>
<proteinExistence type="inferred from homology"/>
<dbReference type="GO" id="GO:0045252">
    <property type="term" value="C:oxoglutarate dehydrogenase complex"/>
    <property type="evidence" value="ECO:0007669"/>
    <property type="project" value="TreeGrafter"/>
</dbReference>
<dbReference type="InterPro" id="IPR018181">
    <property type="entry name" value="Heat_shock_70_CS"/>
</dbReference>
<name>A0A0F7SML6_PHARH</name>
<dbReference type="InterPro" id="IPR016156">
    <property type="entry name" value="FAD/NAD-linked_Rdtase_dimer_sf"/>
</dbReference>
<reference evidence="13" key="1">
    <citation type="submission" date="2014-08" db="EMBL/GenBank/DDBJ databases">
        <authorList>
            <person name="Sharma Rahul"/>
            <person name="Thines Marco"/>
        </authorList>
    </citation>
    <scope>NUCLEOTIDE SEQUENCE</scope>
</reference>
<dbReference type="EMBL" id="LN483142">
    <property type="protein sequence ID" value="CED82701.1"/>
    <property type="molecule type" value="Genomic_DNA"/>
</dbReference>
<evidence type="ECO:0000256" key="9">
    <source>
        <dbReference type="RuleBase" id="RU003692"/>
    </source>
</evidence>
<dbReference type="Pfam" id="PF02852">
    <property type="entry name" value="Pyr_redox_dim"/>
    <property type="match status" value="1"/>
</dbReference>
<feature type="region of interest" description="Disordered" evidence="10">
    <location>
        <begin position="1"/>
        <end position="96"/>
    </location>
</feature>
<comment type="miscellaneous">
    <text evidence="9">The active site is a redox-active disulfide bond.</text>
</comment>
<dbReference type="Gene3D" id="3.30.390.30">
    <property type="match status" value="1"/>
</dbReference>
<dbReference type="InterPro" id="IPR012999">
    <property type="entry name" value="Pyr_OxRdtase_I_AS"/>
</dbReference>
<evidence type="ECO:0000256" key="3">
    <source>
        <dbReference type="ARBA" id="ARBA00022630"/>
    </source>
</evidence>
<dbReference type="PANTHER" id="PTHR22912:SF151">
    <property type="entry name" value="DIHYDROLIPOYL DEHYDROGENASE, MITOCHONDRIAL"/>
    <property type="match status" value="1"/>
</dbReference>
<accession>A0A0F7SML6</accession>
<dbReference type="PRINTS" id="PR00411">
    <property type="entry name" value="PNDRDTASEI"/>
</dbReference>
<evidence type="ECO:0000259" key="12">
    <source>
        <dbReference type="Pfam" id="PF07992"/>
    </source>
</evidence>
<dbReference type="Gene3D" id="3.30.420.40">
    <property type="match status" value="1"/>
</dbReference>
<dbReference type="Gene3D" id="3.50.50.60">
    <property type="entry name" value="FAD/NAD(P)-binding domain"/>
    <property type="match status" value="2"/>
</dbReference>
<evidence type="ECO:0000313" key="13">
    <source>
        <dbReference type="EMBL" id="CED82701.1"/>
    </source>
</evidence>